<organism evidence="1">
    <name type="scientific">viral metagenome</name>
    <dbReference type="NCBI Taxonomy" id="1070528"/>
    <lineage>
        <taxon>unclassified sequences</taxon>
        <taxon>metagenomes</taxon>
        <taxon>organismal metagenomes</taxon>
    </lineage>
</organism>
<protein>
    <recommendedName>
        <fullName evidence="2">Peptidase S74 domain-containing protein</fullName>
    </recommendedName>
</protein>
<evidence type="ECO:0000313" key="1">
    <source>
        <dbReference type="EMBL" id="QHT20714.1"/>
    </source>
</evidence>
<reference evidence="1" key="1">
    <citation type="journal article" date="2020" name="Nature">
        <title>Giant virus diversity and host interactions through global metagenomics.</title>
        <authorList>
            <person name="Schulz F."/>
            <person name="Roux S."/>
            <person name="Paez-Espino D."/>
            <person name="Jungbluth S."/>
            <person name="Walsh D.A."/>
            <person name="Denef V.J."/>
            <person name="McMahon K.D."/>
            <person name="Konstantinidis K.T."/>
            <person name="Eloe-Fadrosh E.A."/>
            <person name="Kyrpides N.C."/>
            <person name="Woyke T."/>
        </authorList>
    </citation>
    <scope>NUCLEOTIDE SEQUENCE</scope>
    <source>
        <strain evidence="1">GVMAG-M-3300023174-68</strain>
    </source>
</reference>
<dbReference type="EMBL" id="MN739681">
    <property type="protein sequence ID" value="QHT20714.1"/>
    <property type="molecule type" value="Genomic_DNA"/>
</dbReference>
<sequence length="1523" mass="162072">MSKPISNNKIIYQNVYGRIAEHEGYLNQGVKNNDSPTFANLQLTGDATVEGNLYVHGNTTILNTNIVEFEDNILLLNRLETGAGVTLNQSGIEIERGTLENYRFVYNESDSTLRAGVVSALKPVTIREDAPVSNGIMIWNNTTNRIESRNTISIDTFISSTTQSTGITNGALVISGGMGINKDIYSNGKIFLQGSNNTKHNSFFTNQTTNNLEITSVEDINLTPSNGVRLPFNKSIHLGSTTQSISANSATNDINIYSGNHINFYLNAGKRINIPNQIPITFSTPNEKIYADGLNNMIVTSQQDIQLNPGTNCKVLLPLDIPISFYNVNQKISANLNNDLNIVAGNNINLSPGPFLDVVIPVNNGIKFGSTGLQRIYSNISNGLLLTSSFDLTLNPGTYVTIPVNKFISFGNNYNQSIGGDTLGNLNVNAGNQVQIVCTNNSSNYSNGSLVVRGGVGIAKDLNVNGSVSINGNFTVLGTTTTVDTETILVKDNLIVVNSGPNGNVDGGLLVKRYVNGIDNTNGINYAGMTYKEASDEIVFSYTNESGSVVSDYIPLRASRLNLTSTTNATNISNASLSTPGGAYIDKDLIVGNTIYTNVVQVTTANVTTISSSNINSVNITSSSIIVNNIIYSTSNYDTAPSLIVSGGTTINGILSLTNTTPSSSSTQGALKMSGGLSINCVTTNGNALVVSGGTVLGGDVTINGIFNLTDLTLNSTQDSINLSSGALISNGGISIKSSRNSTSVTNGGALTIQGGASIGSDVYIGGQTNMQNVVIQGNAKYKGNVLIDTINNLTTGNLWTYIGIVNDTSSISYSDINFINSNGSDIYGVKVSIFVNEPSCTVKHNTYGTYNNFKVYVYKDSSNKVHVFTLSPSNSITNIEVNGKRGNAFNIVNEGYNGEPNGSSSGYINSWSQVYVTSNSTGASLNYSLGDLTIEGSSLRVVDNMPVIGYNSTSSKDLGFIFQRYQNANNTGTGEIVTDSYIYVDTLPNQSTVTSTQIKFSTSANATDSYYVGWWIKVGSGSSINQVRKIVSYNGAQRVAEIETPWTTQNPSIGDTVYFYNTQYVSMYFDYNDKKFKAAYMYLNENDQTIVEYDYVDLSIKHLDVYDTSTSTNASSGGLVIRGGLGIMNTVDSSNYTQGGALTIAGGASVNKGLYVGNNIGIGTNTFTIDEALHINKDISGIRLQNTSGSYSYIDFMETNSNNRFGVLKETNFMSLTFSTNGSNPYNSIKAITITTTGSVGINTTSNITSPLTLKINNYISTDSNSGYIGIQGGSSNSNNSTVASRINLYGNSHSSNPGDLHLYSGNAGGTTGIIRFSTDNAIERMRIAQAGNVYIYSTEHSKSSTTGALIVSGGVTIRNTENSSDVSSGGALTVQGGASINKDLFIGGNVFVSGSLVASGSTSIPVVTFSNTVGTSILSTTNLKAIIVSNESILSFNVKVVPTSSSQNCQFEFSVPDRTNAFTDRGEIIIQASGYTDDTNIIPLFNIIGVGIVGTTKALIKFQSVSTATHYINMICRYTAS</sequence>
<accession>A0A6C0DVN6</accession>
<evidence type="ECO:0008006" key="2">
    <source>
        <dbReference type="Google" id="ProtNLM"/>
    </source>
</evidence>
<name>A0A6C0DVN6_9ZZZZ</name>
<proteinExistence type="predicted"/>